<gene>
    <name evidence="2" type="ORF">F9B16_02260</name>
</gene>
<keyword evidence="3" id="KW-1185">Reference proteome</keyword>
<dbReference type="InterPro" id="IPR047789">
    <property type="entry name" value="CU044_5270-like"/>
</dbReference>
<organism evidence="2 3">
    <name type="scientific">Actinomadura montaniterrae</name>
    <dbReference type="NCBI Taxonomy" id="1803903"/>
    <lineage>
        <taxon>Bacteria</taxon>
        <taxon>Bacillati</taxon>
        <taxon>Actinomycetota</taxon>
        <taxon>Actinomycetes</taxon>
        <taxon>Streptosporangiales</taxon>
        <taxon>Thermomonosporaceae</taxon>
        <taxon>Actinomadura</taxon>
    </lineage>
</organism>
<keyword evidence="1" id="KW-0812">Transmembrane</keyword>
<dbReference type="EMBL" id="WBMR01000003">
    <property type="protein sequence ID" value="KAB2388774.1"/>
    <property type="molecule type" value="Genomic_DNA"/>
</dbReference>
<name>A0A6L3W553_9ACTN</name>
<evidence type="ECO:0000313" key="2">
    <source>
        <dbReference type="EMBL" id="KAB2388774.1"/>
    </source>
</evidence>
<accession>A0A6L3W553</accession>
<keyword evidence="1" id="KW-1133">Transmembrane helix</keyword>
<dbReference type="RefSeq" id="WP_151538120.1">
    <property type="nucleotide sequence ID" value="NZ_WBMR01000003.1"/>
</dbReference>
<sequence length="354" mass="37956">MNSDIETIRTLLSPHDPAVGVDPTVPETSLTTMFGDAPGPRPVRRARGRRTAMFAGAGVAAAAIVGIAGVVTLPGHGEPVTEARAATPPLLTYHGGGPTSARDVLLGLAERTERLPDTAGTGRYAYVQTRNWELSDQGNAKGETSSAVIATTSQQWLAADGSGRQRSEYGAPYFPTARDRKVWEKTEKDGGGIVAPGKDDQRFGPGGIPFRLAWKALSTNPKILKKQLYAANPNSEDGQVERLVDIENLYSERPVRPAVAAAALRVVADIPGLHYDGMTTDRAARTGLAVSVQWNGSAIPQRYTLIFDPQTGRLLDSEQVLTRTVKGWNVKVPSVISYTVFLKSSFTQSLEPPK</sequence>
<proteinExistence type="predicted"/>
<comment type="caution">
    <text evidence="2">The sequence shown here is derived from an EMBL/GenBank/DDBJ whole genome shotgun (WGS) entry which is preliminary data.</text>
</comment>
<protein>
    <recommendedName>
        <fullName evidence="4">CU044_5270 family protein</fullName>
    </recommendedName>
</protein>
<feature type="transmembrane region" description="Helical" evidence="1">
    <location>
        <begin position="51"/>
        <end position="73"/>
    </location>
</feature>
<keyword evidence="1" id="KW-0472">Membrane</keyword>
<dbReference type="OrthoDB" id="3425969at2"/>
<reference evidence="2 3" key="1">
    <citation type="submission" date="2019-09" db="EMBL/GenBank/DDBJ databases">
        <title>Actinomadura physcomitrii sp. nov., a novel actinomycete isolated from moss [Physcomitrium sphaericum (Ludw) Fuernr].</title>
        <authorList>
            <person name="Liu C."/>
            <person name="Zhuang X."/>
        </authorList>
    </citation>
    <scope>NUCLEOTIDE SEQUENCE [LARGE SCALE GENOMIC DNA]</scope>
    <source>
        <strain evidence="2 3">CYP1-1B</strain>
    </source>
</reference>
<evidence type="ECO:0000313" key="3">
    <source>
        <dbReference type="Proteomes" id="UP000483004"/>
    </source>
</evidence>
<evidence type="ECO:0008006" key="4">
    <source>
        <dbReference type="Google" id="ProtNLM"/>
    </source>
</evidence>
<dbReference type="AlphaFoldDB" id="A0A6L3W553"/>
<dbReference type="NCBIfam" id="NF038083">
    <property type="entry name" value="CU044_5270_fam"/>
    <property type="match status" value="1"/>
</dbReference>
<dbReference type="Proteomes" id="UP000483004">
    <property type="component" value="Unassembled WGS sequence"/>
</dbReference>
<evidence type="ECO:0000256" key="1">
    <source>
        <dbReference type="SAM" id="Phobius"/>
    </source>
</evidence>